<accession>A0ABQ6NTB8</accession>
<dbReference type="PANTHER" id="PTHR38134:SF2">
    <property type="entry name" value="GALACTOKINASE"/>
    <property type="match status" value="1"/>
</dbReference>
<dbReference type="InterPro" id="IPR053205">
    <property type="entry name" value="GHMP_kinase_L-arabinokinase"/>
</dbReference>
<reference evidence="1 2" key="1">
    <citation type="submission" date="2023-05" db="EMBL/GenBank/DDBJ databases">
        <title>Draft genome of Paenibacillus sp. CCS26.</title>
        <authorList>
            <person name="Akita H."/>
            <person name="Shinto Y."/>
            <person name="Kimura Z."/>
        </authorList>
    </citation>
    <scope>NUCLEOTIDE SEQUENCE [LARGE SCALE GENOMIC DNA]</scope>
    <source>
        <strain evidence="1 2">CCS26</strain>
    </source>
</reference>
<evidence type="ECO:0008006" key="3">
    <source>
        <dbReference type="Google" id="ProtNLM"/>
    </source>
</evidence>
<proteinExistence type="predicted"/>
<keyword evidence="2" id="KW-1185">Reference proteome</keyword>
<dbReference type="RefSeq" id="WP_317982032.1">
    <property type="nucleotide sequence ID" value="NZ_BTCL01000028.1"/>
</dbReference>
<organism evidence="1 2">
    <name type="scientific">Paenibacillus glycanilyticus</name>
    <dbReference type="NCBI Taxonomy" id="126569"/>
    <lineage>
        <taxon>Bacteria</taxon>
        <taxon>Bacillati</taxon>
        <taxon>Bacillota</taxon>
        <taxon>Bacilli</taxon>
        <taxon>Bacillales</taxon>
        <taxon>Paenibacillaceae</taxon>
        <taxon>Paenibacillus</taxon>
    </lineage>
</organism>
<dbReference type="PANTHER" id="PTHR38134">
    <property type="entry name" value="SLR1395 PROTEIN"/>
    <property type="match status" value="1"/>
</dbReference>
<dbReference type="EMBL" id="BTCL01000028">
    <property type="protein sequence ID" value="GMK48357.1"/>
    <property type="molecule type" value="Genomic_DNA"/>
</dbReference>
<evidence type="ECO:0000313" key="2">
    <source>
        <dbReference type="Proteomes" id="UP001285921"/>
    </source>
</evidence>
<dbReference type="Proteomes" id="UP001285921">
    <property type="component" value="Unassembled WGS sequence"/>
</dbReference>
<dbReference type="SUPFAM" id="SSF53756">
    <property type="entry name" value="UDP-Glycosyltransferase/glycogen phosphorylase"/>
    <property type="match status" value="1"/>
</dbReference>
<comment type="caution">
    <text evidence="1">The sequence shown here is derived from an EMBL/GenBank/DDBJ whole genome shotgun (WGS) entry which is preliminary data.</text>
</comment>
<evidence type="ECO:0000313" key="1">
    <source>
        <dbReference type="EMBL" id="GMK48357.1"/>
    </source>
</evidence>
<sequence length="364" mass="41364">MNTKTIAYYVSDYGYGHATRSTAVIRALLQVTEQPYRLVLCSSDKVLAFMQASLSGYQVIIQYRRCISDVGYVLQPDSIEPDTVAFAAKYHEYMESLPHKAAREADFLRTAGVNLVISDISPIAFAAARQAEIPSLGISNFTWYTAYLEMIDHSALQPLFDVYAAMDYFVRLEGAFEPDWGQRGTFQADFFSREVDQQEVSRILQTINPGRQKRVVYFGIGMSINVQELAALKLWDDDACLYIVSSNMKVEYKNIVAIPASYTESQNYVAASDLVISKPGWSTVGEAVALRKPLLLLHRSKMREDKNTILALQDRHPYRMIEWGQLMADNMHDFIDREHFFEDTQQRNGAVHIAEYLKQIVGSE</sequence>
<gene>
    <name evidence="1" type="ORF">PghCCS26_54870</name>
</gene>
<dbReference type="Gene3D" id="3.40.50.2000">
    <property type="entry name" value="Glycogen Phosphorylase B"/>
    <property type="match status" value="1"/>
</dbReference>
<protein>
    <recommendedName>
        <fullName evidence="3">Glycosyl transferase family 28 C-terminal domain-containing protein</fullName>
    </recommendedName>
</protein>
<name>A0ABQ6NTB8_9BACL</name>